<proteinExistence type="predicted"/>
<evidence type="ECO:0000313" key="2">
    <source>
        <dbReference type="Proteomes" id="UP000008312"/>
    </source>
</evidence>
<organism evidence="1">
    <name type="scientific">Blastocystis hominis</name>
    <dbReference type="NCBI Taxonomy" id="12968"/>
    <lineage>
        <taxon>Eukaryota</taxon>
        <taxon>Sar</taxon>
        <taxon>Stramenopiles</taxon>
        <taxon>Bigyra</taxon>
        <taxon>Opalozoa</taxon>
        <taxon>Opalinata</taxon>
        <taxon>Blastocystidae</taxon>
        <taxon>Blastocystis</taxon>
    </lineage>
</organism>
<evidence type="ECO:0000313" key="1">
    <source>
        <dbReference type="EMBL" id="CBK25176.2"/>
    </source>
</evidence>
<dbReference type="EMBL" id="FN668690">
    <property type="protein sequence ID" value="CBK25176.2"/>
    <property type="molecule type" value="Genomic_DNA"/>
</dbReference>
<dbReference type="RefSeq" id="XP_012899224.1">
    <property type="nucleotide sequence ID" value="XM_013043770.1"/>
</dbReference>
<dbReference type="GeneID" id="24921809"/>
<protein>
    <submittedName>
        <fullName evidence="1">Uncharacterized protein</fullName>
    </submittedName>
</protein>
<dbReference type="Proteomes" id="UP000008312">
    <property type="component" value="Unassembled WGS sequence"/>
</dbReference>
<reference evidence="1" key="1">
    <citation type="submission" date="2010-02" db="EMBL/GenBank/DDBJ databases">
        <title>Sequencing and annotation of the Blastocystis hominis genome.</title>
        <authorList>
            <person name="Wincker P."/>
        </authorList>
    </citation>
    <scope>NUCLEOTIDE SEQUENCE</scope>
    <source>
        <strain evidence="1">Singapore isolate B</strain>
    </source>
</reference>
<name>D8MAT7_BLAHO</name>
<keyword evidence="2" id="KW-1185">Reference proteome</keyword>
<sequence length="76" mass="8918">MNCLKRFRNDFEEPSYDNVRCGSLNGQKRLRRDISVDNSSCFSQANSFPFCLLPSLFMKYYGIEGSNFERFVNELD</sequence>
<dbReference type="InParanoid" id="D8MAT7"/>
<accession>D8MAT7</accession>
<gene>
    <name evidence="1" type="ORF">GSBLH_T00004805001</name>
</gene>
<dbReference type="AlphaFoldDB" id="D8MAT7"/>